<organism evidence="8 9">
    <name type="scientific">Knufia peltigerae</name>
    <dbReference type="NCBI Taxonomy" id="1002370"/>
    <lineage>
        <taxon>Eukaryota</taxon>
        <taxon>Fungi</taxon>
        <taxon>Dikarya</taxon>
        <taxon>Ascomycota</taxon>
        <taxon>Pezizomycotina</taxon>
        <taxon>Eurotiomycetes</taxon>
        <taxon>Chaetothyriomycetidae</taxon>
        <taxon>Chaetothyriales</taxon>
        <taxon>Trichomeriaceae</taxon>
        <taxon>Knufia</taxon>
    </lineage>
</organism>
<comment type="caution">
    <text evidence="8">The sequence shown here is derived from an EMBL/GenBank/DDBJ whole genome shotgun (WGS) entry which is preliminary data.</text>
</comment>
<evidence type="ECO:0000313" key="8">
    <source>
        <dbReference type="EMBL" id="KAJ9626712.1"/>
    </source>
</evidence>
<dbReference type="Gene3D" id="3.40.309.10">
    <property type="entry name" value="Aldehyde Dehydrogenase, Chain A, domain 2"/>
    <property type="match status" value="1"/>
</dbReference>
<dbReference type="SUPFAM" id="SSF53720">
    <property type="entry name" value="ALDH-like"/>
    <property type="match status" value="1"/>
</dbReference>
<dbReference type="InterPro" id="IPR029510">
    <property type="entry name" value="Ald_DH_CS_GLU"/>
</dbReference>
<gene>
    <name evidence="8" type="ORF">H2204_009982</name>
</gene>
<evidence type="ECO:0000313" key="9">
    <source>
        <dbReference type="Proteomes" id="UP001172681"/>
    </source>
</evidence>
<dbReference type="FunFam" id="3.40.309.10:FF:000012">
    <property type="entry name" value="Betaine aldehyde dehydrogenase"/>
    <property type="match status" value="1"/>
</dbReference>
<keyword evidence="2 6" id="KW-0560">Oxidoreductase</keyword>
<evidence type="ECO:0000256" key="1">
    <source>
        <dbReference type="ARBA" id="ARBA00009986"/>
    </source>
</evidence>
<dbReference type="InterPro" id="IPR016163">
    <property type="entry name" value="Ald_DH_C"/>
</dbReference>
<comment type="similarity">
    <text evidence="1 6">Belongs to the aldehyde dehydrogenase family.</text>
</comment>
<feature type="domain" description="Aldehyde dehydrogenase" evidence="7">
    <location>
        <begin position="21"/>
        <end position="464"/>
    </location>
</feature>
<evidence type="ECO:0000259" key="7">
    <source>
        <dbReference type="Pfam" id="PF00171"/>
    </source>
</evidence>
<dbReference type="InterPro" id="IPR016162">
    <property type="entry name" value="Ald_DH_N"/>
</dbReference>
<evidence type="ECO:0000256" key="3">
    <source>
        <dbReference type="ARBA" id="ARBA00024226"/>
    </source>
</evidence>
<dbReference type="EMBL" id="JAPDRN010000081">
    <property type="protein sequence ID" value="KAJ9626712.1"/>
    <property type="molecule type" value="Genomic_DNA"/>
</dbReference>
<dbReference type="AlphaFoldDB" id="A0AA39CVE8"/>
<dbReference type="GO" id="GO:0004029">
    <property type="term" value="F:aldehyde dehydrogenase (NAD+) activity"/>
    <property type="evidence" value="ECO:0007669"/>
    <property type="project" value="UniProtKB-EC"/>
</dbReference>
<evidence type="ECO:0000256" key="2">
    <source>
        <dbReference type="ARBA" id="ARBA00023002"/>
    </source>
</evidence>
<sequence>MSKYETRLWINGEYANPELGKTYPLYNPATGTHIADVPIASEADVDKAVRAAQDAQPRWSATPAYLRARVMRKFSDLIHENREYLQEVSRVAEDIEEGRNIMNFFSGLVEIVHGRTSLNASDHLNLMVRQPFGVVAAIVPWNFPTMLACHEIGPSCGAGNALILKTSEKSPLSGIYLGQLSAEAGFPPGIVNIISGAGDTGSLLSSHMKIRKISFTGSTNAGRAVMQAAAKSNLKDVALELGGKSPLLVFADANLEQAATFAMKSITTNAGQICTASSRAYVEKPVAGKFKELLAARFKTLNQGDPSKPDTSLGPQADSKQAQNILRYFDIAKKDGEVLLGGKPAREFGKNFILPTILTKIPDTSRANMEEIFGPVLVLHEFESEEEVVHRANDTEYGLYASVFTKDINKAMRVARALEAGSVGVNTASPYGAYELPFGGFKASGIGRQKGSAALLAWTQEKSIFVNHGDE</sequence>
<feature type="active site" evidence="5">
    <location>
        <position position="240"/>
    </location>
</feature>
<dbReference type="PANTHER" id="PTHR11699">
    <property type="entry name" value="ALDEHYDE DEHYDROGENASE-RELATED"/>
    <property type="match status" value="1"/>
</dbReference>
<comment type="catalytic activity">
    <reaction evidence="4">
        <text>an aldehyde + NAD(+) + H2O = a carboxylate + NADH + 2 H(+)</text>
        <dbReference type="Rhea" id="RHEA:16185"/>
        <dbReference type="ChEBI" id="CHEBI:15377"/>
        <dbReference type="ChEBI" id="CHEBI:15378"/>
        <dbReference type="ChEBI" id="CHEBI:17478"/>
        <dbReference type="ChEBI" id="CHEBI:29067"/>
        <dbReference type="ChEBI" id="CHEBI:57540"/>
        <dbReference type="ChEBI" id="CHEBI:57945"/>
        <dbReference type="EC" id="1.2.1.3"/>
    </reaction>
</comment>
<dbReference type="InterPro" id="IPR015590">
    <property type="entry name" value="Aldehyde_DH_dom"/>
</dbReference>
<dbReference type="Pfam" id="PF00171">
    <property type="entry name" value="Aldedh"/>
    <property type="match status" value="1"/>
</dbReference>
<dbReference type="InterPro" id="IPR016161">
    <property type="entry name" value="Ald_DH/histidinol_DH"/>
</dbReference>
<dbReference type="Proteomes" id="UP001172681">
    <property type="component" value="Unassembled WGS sequence"/>
</dbReference>
<evidence type="ECO:0000256" key="5">
    <source>
        <dbReference type="PROSITE-ProRule" id="PRU10007"/>
    </source>
</evidence>
<name>A0AA39CVE8_9EURO</name>
<dbReference type="PROSITE" id="PS00687">
    <property type="entry name" value="ALDEHYDE_DEHYDR_GLU"/>
    <property type="match status" value="1"/>
</dbReference>
<dbReference type="EC" id="1.2.1.3" evidence="3"/>
<protein>
    <recommendedName>
        <fullName evidence="3">aldehyde dehydrogenase (NAD(+))</fullName>
        <ecNumber evidence="3">1.2.1.3</ecNumber>
    </recommendedName>
</protein>
<proteinExistence type="inferred from homology"/>
<accession>A0AA39CVE8</accession>
<reference evidence="8" key="1">
    <citation type="submission" date="2022-10" db="EMBL/GenBank/DDBJ databases">
        <title>Culturing micro-colonial fungi from biological soil crusts in the Mojave desert and describing Neophaeococcomyces mojavensis, and introducing the new genera and species Taxawa tesnikishii.</title>
        <authorList>
            <person name="Kurbessoian T."/>
            <person name="Stajich J.E."/>
        </authorList>
    </citation>
    <scope>NUCLEOTIDE SEQUENCE</scope>
    <source>
        <strain evidence="8">TK_35</strain>
    </source>
</reference>
<evidence type="ECO:0000256" key="4">
    <source>
        <dbReference type="ARBA" id="ARBA00049194"/>
    </source>
</evidence>
<dbReference type="FunFam" id="3.40.605.10:FF:000007">
    <property type="entry name" value="NAD/NADP-dependent betaine aldehyde dehydrogenase"/>
    <property type="match status" value="1"/>
</dbReference>
<keyword evidence="9" id="KW-1185">Reference proteome</keyword>
<dbReference type="Gene3D" id="3.40.605.10">
    <property type="entry name" value="Aldehyde Dehydrogenase, Chain A, domain 1"/>
    <property type="match status" value="1"/>
</dbReference>
<evidence type="ECO:0000256" key="6">
    <source>
        <dbReference type="RuleBase" id="RU003345"/>
    </source>
</evidence>